<dbReference type="InterPro" id="IPR006917">
    <property type="entry name" value="SOUL_heme-bd"/>
</dbReference>
<proteinExistence type="inferred from homology"/>
<evidence type="ECO:0000313" key="3">
    <source>
        <dbReference type="Proteomes" id="UP000290289"/>
    </source>
</evidence>
<dbReference type="Gene3D" id="3.20.80.10">
    <property type="entry name" value="Regulatory factor, effector binding domain"/>
    <property type="match status" value="1"/>
</dbReference>
<evidence type="ECO:0000256" key="1">
    <source>
        <dbReference type="ARBA" id="ARBA00009817"/>
    </source>
</evidence>
<dbReference type="SUPFAM" id="SSF55136">
    <property type="entry name" value="Probable bacterial effector-binding domain"/>
    <property type="match status" value="1"/>
</dbReference>
<dbReference type="AlphaFoldDB" id="A0A498KGT6"/>
<dbReference type="Pfam" id="PF04832">
    <property type="entry name" value="SOUL"/>
    <property type="match status" value="1"/>
</dbReference>
<dbReference type="InterPro" id="IPR011256">
    <property type="entry name" value="Reg_factor_effector_dom_sf"/>
</dbReference>
<evidence type="ECO:0000313" key="2">
    <source>
        <dbReference type="EMBL" id="RXI04762.1"/>
    </source>
</evidence>
<reference evidence="2 3" key="1">
    <citation type="submission" date="2018-10" db="EMBL/GenBank/DDBJ databases">
        <title>A high-quality apple genome assembly.</title>
        <authorList>
            <person name="Hu J."/>
        </authorList>
    </citation>
    <scope>NUCLEOTIDE SEQUENCE [LARGE SCALE GENOMIC DNA]</scope>
    <source>
        <strain evidence="3">cv. HFTH1</strain>
        <tissue evidence="2">Young leaf</tissue>
    </source>
</reference>
<dbReference type="Proteomes" id="UP000290289">
    <property type="component" value="Chromosome 3"/>
</dbReference>
<dbReference type="EMBL" id="RDQH01000329">
    <property type="protein sequence ID" value="RXI04762.1"/>
    <property type="molecule type" value="Genomic_DNA"/>
</dbReference>
<accession>A0A498KGT6</accession>
<organism evidence="2 3">
    <name type="scientific">Malus domestica</name>
    <name type="common">Apple</name>
    <name type="synonym">Pyrus malus</name>
    <dbReference type="NCBI Taxonomy" id="3750"/>
    <lineage>
        <taxon>Eukaryota</taxon>
        <taxon>Viridiplantae</taxon>
        <taxon>Streptophyta</taxon>
        <taxon>Embryophyta</taxon>
        <taxon>Tracheophyta</taxon>
        <taxon>Spermatophyta</taxon>
        <taxon>Magnoliopsida</taxon>
        <taxon>eudicotyledons</taxon>
        <taxon>Gunneridae</taxon>
        <taxon>Pentapetalae</taxon>
        <taxon>rosids</taxon>
        <taxon>fabids</taxon>
        <taxon>Rosales</taxon>
        <taxon>Rosaceae</taxon>
        <taxon>Amygdaloideae</taxon>
        <taxon>Maleae</taxon>
        <taxon>Malus</taxon>
    </lineage>
</organism>
<name>A0A498KGT6_MALDO</name>
<keyword evidence="3" id="KW-1185">Reference proteome</keyword>
<gene>
    <name evidence="2" type="ORF">DVH24_039036</name>
</gene>
<protein>
    <submittedName>
        <fullName evidence="2">Uncharacterized protein</fullName>
    </submittedName>
</protein>
<comment type="caution">
    <text evidence="2">The sequence shown here is derived from an EMBL/GenBank/DDBJ whole genome shotgun (WGS) entry which is preliminary data.</text>
</comment>
<sequence length="186" mass="21151">MIFWTIFSPQRFYYYPSSSSQTSSAYAARLSRHSTRLCTWTQTSRLDIIDSPRGCLLLLQTSLSRKPSKMASTCANLNFSRIAMTSPVLTSTDPGAGPLHSLAYFFRFYLPTKFQTTPPTSLPELILKSYTWDNHYIAIRKFSKLAKDANIMKEAEKPHHQLEYVVGTISQIIDMPIELPTLQKSS</sequence>
<comment type="similarity">
    <text evidence="1">Belongs to the HEBP family.</text>
</comment>